<evidence type="ECO:0000313" key="2">
    <source>
        <dbReference type="Proteomes" id="UP000784294"/>
    </source>
</evidence>
<dbReference type="AlphaFoldDB" id="A0A448X0U4"/>
<protein>
    <submittedName>
        <fullName evidence="1">Uncharacterized protein</fullName>
    </submittedName>
</protein>
<keyword evidence="2" id="KW-1185">Reference proteome</keyword>
<comment type="caution">
    <text evidence="1">The sequence shown here is derived from an EMBL/GenBank/DDBJ whole genome shotgun (WGS) entry which is preliminary data.</text>
</comment>
<sequence>MPILAWFFQALRFFDDPVKPVRLSLGLKPSFGSATDRSHFHHVICIARQTDPVCKWPVYSSSQVDQSRRRTSVCTSKRSPELPCRQGGLRLGSVLKSLFI</sequence>
<name>A0A448X0U4_9PLAT</name>
<accession>A0A448X0U4</accession>
<proteinExistence type="predicted"/>
<dbReference type="EMBL" id="CAAALY010071604">
    <property type="protein sequence ID" value="VEL25089.1"/>
    <property type="molecule type" value="Genomic_DNA"/>
</dbReference>
<gene>
    <name evidence="1" type="ORF">PXEA_LOCUS18529</name>
</gene>
<dbReference type="Proteomes" id="UP000784294">
    <property type="component" value="Unassembled WGS sequence"/>
</dbReference>
<organism evidence="1 2">
    <name type="scientific">Protopolystoma xenopodis</name>
    <dbReference type="NCBI Taxonomy" id="117903"/>
    <lineage>
        <taxon>Eukaryota</taxon>
        <taxon>Metazoa</taxon>
        <taxon>Spiralia</taxon>
        <taxon>Lophotrochozoa</taxon>
        <taxon>Platyhelminthes</taxon>
        <taxon>Monogenea</taxon>
        <taxon>Polyopisthocotylea</taxon>
        <taxon>Polystomatidea</taxon>
        <taxon>Polystomatidae</taxon>
        <taxon>Protopolystoma</taxon>
    </lineage>
</organism>
<evidence type="ECO:0000313" key="1">
    <source>
        <dbReference type="EMBL" id="VEL25089.1"/>
    </source>
</evidence>
<reference evidence="1" key="1">
    <citation type="submission" date="2018-11" db="EMBL/GenBank/DDBJ databases">
        <authorList>
            <consortium name="Pathogen Informatics"/>
        </authorList>
    </citation>
    <scope>NUCLEOTIDE SEQUENCE</scope>
</reference>